<reference evidence="8 10" key="2">
    <citation type="submission" date="2017-06" db="EMBL/GenBank/DDBJ databases">
        <authorList>
            <consortium name="Pathogen Informatics"/>
        </authorList>
    </citation>
    <scope>NUCLEOTIDE SEQUENCE [LARGE SCALE GENOMIC DNA]</scope>
    <source>
        <strain evidence="8 10">NCTC12947</strain>
    </source>
</reference>
<organism evidence="8 10">
    <name type="scientific">Capnocytophaga haemolytica</name>
    <dbReference type="NCBI Taxonomy" id="45243"/>
    <lineage>
        <taxon>Bacteria</taxon>
        <taxon>Pseudomonadati</taxon>
        <taxon>Bacteroidota</taxon>
        <taxon>Flavobacteriia</taxon>
        <taxon>Flavobacteriales</taxon>
        <taxon>Flavobacteriaceae</taxon>
        <taxon>Capnocytophaga</taxon>
    </lineage>
</organism>
<dbReference type="Proteomes" id="UP000065822">
    <property type="component" value="Chromosome"/>
</dbReference>
<gene>
    <name evidence="8" type="primary">narK</name>
    <name evidence="7" type="ORF">AXF12_03930</name>
    <name evidence="8" type="ORF">SAMEA44541418_00950</name>
</gene>
<evidence type="ECO:0000256" key="1">
    <source>
        <dbReference type="ARBA" id="ARBA00004141"/>
    </source>
</evidence>
<comment type="similarity">
    <text evidence="2">Belongs to the major facilitator superfamily. Nitrate/nitrite porter (TC 2.A.1.8) family.</text>
</comment>
<comment type="subcellular location">
    <subcellularLocation>
        <location evidence="1">Membrane</location>
        <topology evidence="1">Multi-pass membrane protein</topology>
    </subcellularLocation>
</comment>
<feature type="transmembrane region" description="Helical" evidence="6">
    <location>
        <begin position="129"/>
        <end position="150"/>
    </location>
</feature>
<reference evidence="7 9" key="1">
    <citation type="submission" date="2016-02" db="EMBL/GenBank/DDBJ databases">
        <authorList>
            <person name="Holder M.E."/>
            <person name="Ajami N.J."/>
            <person name="Petrosino J.F."/>
        </authorList>
    </citation>
    <scope>NUCLEOTIDE SEQUENCE [LARGE SCALE GENOMIC DNA]</scope>
    <source>
        <strain evidence="7 9">CCUG 32990</strain>
    </source>
</reference>
<feature type="transmembrane region" description="Helical" evidence="6">
    <location>
        <begin position="424"/>
        <end position="444"/>
    </location>
</feature>
<keyword evidence="9" id="KW-1185">Reference proteome</keyword>
<dbReference type="Proteomes" id="UP000215539">
    <property type="component" value="Chromosome 1"/>
</dbReference>
<feature type="transmembrane region" description="Helical" evidence="6">
    <location>
        <begin position="171"/>
        <end position="195"/>
    </location>
</feature>
<dbReference type="PANTHER" id="PTHR23515">
    <property type="entry name" value="HIGH-AFFINITY NITRATE TRANSPORTER 2.3"/>
    <property type="match status" value="1"/>
</dbReference>
<feature type="transmembrane region" description="Helical" evidence="6">
    <location>
        <begin position="393"/>
        <end position="412"/>
    </location>
</feature>
<evidence type="ECO:0000256" key="3">
    <source>
        <dbReference type="ARBA" id="ARBA00022692"/>
    </source>
</evidence>
<keyword evidence="5 6" id="KW-0472">Membrane</keyword>
<dbReference type="GO" id="GO:0016020">
    <property type="term" value="C:membrane"/>
    <property type="evidence" value="ECO:0007669"/>
    <property type="project" value="UniProtKB-SubCell"/>
</dbReference>
<dbReference type="AlphaFoldDB" id="A0AAX2GYE1"/>
<evidence type="ECO:0000256" key="6">
    <source>
        <dbReference type="SAM" id="Phobius"/>
    </source>
</evidence>
<feature type="transmembrane region" description="Helical" evidence="6">
    <location>
        <begin position="354"/>
        <end position="373"/>
    </location>
</feature>
<evidence type="ECO:0000256" key="5">
    <source>
        <dbReference type="ARBA" id="ARBA00023136"/>
    </source>
</evidence>
<dbReference type="GO" id="GO:0015112">
    <property type="term" value="F:nitrate transmembrane transporter activity"/>
    <property type="evidence" value="ECO:0007669"/>
    <property type="project" value="InterPro"/>
</dbReference>
<keyword evidence="3 6" id="KW-0812">Transmembrane</keyword>
<dbReference type="EMBL" id="LT906449">
    <property type="protein sequence ID" value="SNV07950.1"/>
    <property type="molecule type" value="Genomic_DNA"/>
</dbReference>
<feature type="transmembrane region" description="Helical" evidence="6">
    <location>
        <begin position="295"/>
        <end position="314"/>
    </location>
</feature>
<proteinExistence type="inferred from homology"/>
<name>A0AAX2GYE1_9FLAO</name>
<feature type="transmembrane region" description="Helical" evidence="6">
    <location>
        <begin position="32"/>
        <end position="53"/>
    </location>
</feature>
<evidence type="ECO:0000313" key="8">
    <source>
        <dbReference type="EMBL" id="SNV07950.1"/>
    </source>
</evidence>
<dbReference type="EMBL" id="CP014227">
    <property type="protein sequence ID" value="AMD84740.1"/>
    <property type="molecule type" value="Genomic_DNA"/>
</dbReference>
<evidence type="ECO:0000256" key="2">
    <source>
        <dbReference type="ARBA" id="ARBA00008432"/>
    </source>
</evidence>
<evidence type="ECO:0000256" key="4">
    <source>
        <dbReference type="ARBA" id="ARBA00022989"/>
    </source>
</evidence>
<feature type="transmembrane region" description="Helical" evidence="6">
    <location>
        <begin position="73"/>
        <end position="91"/>
    </location>
</feature>
<feature type="transmembrane region" description="Helical" evidence="6">
    <location>
        <begin position="215"/>
        <end position="233"/>
    </location>
</feature>
<dbReference type="Gene3D" id="1.20.1250.20">
    <property type="entry name" value="MFS general substrate transporter like domains"/>
    <property type="match status" value="1"/>
</dbReference>
<keyword evidence="4 6" id="KW-1133">Transmembrane helix</keyword>
<feature type="transmembrane region" description="Helical" evidence="6">
    <location>
        <begin position="321"/>
        <end position="342"/>
    </location>
</feature>
<dbReference type="KEGG" id="chg:AXF12_03930"/>
<accession>A0AAX2GYE1</accession>
<evidence type="ECO:0000313" key="10">
    <source>
        <dbReference type="Proteomes" id="UP000215539"/>
    </source>
</evidence>
<evidence type="ECO:0000313" key="9">
    <source>
        <dbReference type="Proteomes" id="UP000065822"/>
    </source>
</evidence>
<evidence type="ECO:0000313" key="7">
    <source>
        <dbReference type="EMBL" id="AMD84740.1"/>
    </source>
</evidence>
<dbReference type="RefSeq" id="WP_066428507.1">
    <property type="nucleotide sequence ID" value="NZ_CP014227.1"/>
</dbReference>
<dbReference type="Pfam" id="PF07690">
    <property type="entry name" value="MFS_1"/>
    <property type="match status" value="1"/>
</dbReference>
<dbReference type="InterPro" id="IPR036259">
    <property type="entry name" value="MFS_trans_sf"/>
</dbReference>
<feature type="transmembrane region" description="Helical" evidence="6">
    <location>
        <begin position="254"/>
        <end position="275"/>
    </location>
</feature>
<dbReference type="SUPFAM" id="SSF103473">
    <property type="entry name" value="MFS general substrate transporter"/>
    <property type="match status" value="1"/>
</dbReference>
<dbReference type="InterPro" id="IPR011701">
    <property type="entry name" value="MFS"/>
</dbReference>
<protein>
    <submittedName>
        <fullName evidence="7">MFS transporter</fullName>
    </submittedName>
    <submittedName>
        <fullName evidence="8">Nitrite facilitator 1</fullName>
    </submittedName>
</protein>
<sequence length="453" mass="49921">MSEKGNTKNNGDYLVGYDPTNEQYWEATGKKIAWKTLTITTIALTLSFATWFLYSAVVLRLDKIGFSFNKDQLFWLAAIPGLSGAILRGINTFLIPIFGTRKIVAFSNFMKVIPLLMLGFAVMNPNSSFWYFMLIGFLLGMGGGDFSSFMPSTSLFFPKKLSGTALGIQAGIGNFGVSLVQLLTPIIISLSIFSFMGGGEIIVETGKTIYLENAAFIYIPFLIIVGIWAWVSLRSIPVKASFKEQLDIFGDKHTYYCTMTYIMTFGIFAGMSAAFPMLIKTLYAQYDSSIDPLTYAFYGPLLGSATRVLFGRVADKTGGAILTHITGIALLVLILALIFGGYLTPTEANYADKFPMFLVICLTIFFFTGIGNAATFKQYPVIFQESPRKAAGVIGLTSAIAAFGPFIFNVFISQSNQHTGDARAFFWFLVLNCIVATAINWHFYTRKGCERPS</sequence>
<feature type="transmembrane region" description="Helical" evidence="6">
    <location>
        <begin position="103"/>
        <end position="123"/>
    </location>
</feature>
<dbReference type="InterPro" id="IPR044772">
    <property type="entry name" value="NO3_transporter"/>
</dbReference>